<proteinExistence type="predicted"/>
<accession>A0A8S3K1I0</accession>
<reference evidence="1" key="1">
    <citation type="submission" date="2021-02" db="EMBL/GenBank/DDBJ databases">
        <authorList>
            <person name="Nowell W R."/>
        </authorList>
    </citation>
    <scope>NUCLEOTIDE SEQUENCE</scope>
</reference>
<dbReference type="EMBL" id="CAJOBJ010369528">
    <property type="protein sequence ID" value="CAF5222763.1"/>
    <property type="molecule type" value="Genomic_DNA"/>
</dbReference>
<gene>
    <name evidence="1" type="ORF">GIL414_LOCUS85241</name>
</gene>
<evidence type="ECO:0000313" key="2">
    <source>
        <dbReference type="Proteomes" id="UP000681720"/>
    </source>
</evidence>
<comment type="caution">
    <text evidence="1">The sequence shown here is derived from an EMBL/GenBank/DDBJ whole genome shotgun (WGS) entry which is preliminary data.</text>
</comment>
<organism evidence="1 2">
    <name type="scientific">Rotaria magnacalcarata</name>
    <dbReference type="NCBI Taxonomy" id="392030"/>
    <lineage>
        <taxon>Eukaryota</taxon>
        <taxon>Metazoa</taxon>
        <taxon>Spiralia</taxon>
        <taxon>Gnathifera</taxon>
        <taxon>Rotifera</taxon>
        <taxon>Eurotatoria</taxon>
        <taxon>Bdelloidea</taxon>
        <taxon>Philodinida</taxon>
        <taxon>Philodinidae</taxon>
        <taxon>Rotaria</taxon>
    </lineage>
</organism>
<evidence type="ECO:0000313" key="1">
    <source>
        <dbReference type="EMBL" id="CAF5222763.1"/>
    </source>
</evidence>
<dbReference type="Proteomes" id="UP000681720">
    <property type="component" value="Unassembled WGS sequence"/>
</dbReference>
<protein>
    <submittedName>
        <fullName evidence="1">Uncharacterized protein</fullName>
    </submittedName>
</protein>
<name>A0A8S3K1I0_9BILA</name>
<feature type="non-terminal residue" evidence="1">
    <location>
        <position position="71"/>
    </location>
</feature>
<sequence length="71" mass="8184">MQSYPDVQQLRHQLANDLLIRIPDDEYLIILLDSIDQLETDAYDCHWLPGLFPHNVKCIVSTLPDHGNILS</sequence>
<dbReference type="AlphaFoldDB" id="A0A8S3K1I0"/>